<feature type="transmembrane region" description="Helical" evidence="1">
    <location>
        <begin position="185"/>
        <end position="206"/>
    </location>
</feature>
<dbReference type="RefSeq" id="XP_032339831.1">
    <property type="nucleotide sequence ID" value="XM_032483940.1"/>
</dbReference>
<dbReference type="GeneID" id="116664958"/>
<evidence type="ECO:0000313" key="2">
    <source>
        <dbReference type="Proteomes" id="UP000694856"/>
    </source>
</evidence>
<evidence type="ECO:0000256" key="1">
    <source>
        <dbReference type="SAM" id="Phobius"/>
    </source>
</evidence>
<feature type="transmembrane region" description="Helical" evidence="1">
    <location>
        <begin position="155"/>
        <end position="173"/>
    </location>
</feature>
<keyword evidence="1" id="KW-0472">Membrane</keyword>
<evidence type="ECO:0000313" key="3">
    <source>
        <dbReference type="RefSeq" id="XP_032339831.1"/>
    </source>
</evidence>
<organism evidence="2 3">
    <name type="scientific">Camelus ferus</name>
    <name type="common">Wild bactrian camel</name>
    <name type="synonym">Camelus bactrianus ferus</name>
    <dbReference type="NCBI Taxonomy" id="419612"/>
    <lineage>
        <taxon>Eukaryota</taxon>
        <taxon>Metazoa</taxon>
        <taxon>Chordata</taxon>
        <taxon>Craniata</taxon>
        <taxon>Vertebrata</taxon>
        <taxon>Euteleostomi</taxon>
        <taxon>Mammalia</taxon>
        <taxon>Eutheria</taxon>
        <taxon>Laurasiatheria</taxon>
        <taxon>Artiodactyla</taxon>
        <taxon>Tylopoda</taxon>
        <taxon>Camelidae</taxon>
        <taxon>Camelus</taxon>
    </lineage>
</organism>
<protein>
    <submittedName>
        <fullName evidence="3">Uncharacterized protein LOC116664958</fullName>
    </submittedName>
</protein>
<keyword evidence="2" id="KW-1185">Reference proteome</keyword>
<name>A0A8B8TC65_CAMFR</name>
<sequence>MDRAPRLSVCWARRVKWLLRCLWWPQCPLPGGREEDCARQRSGGKYSGAVRRAGMGAGRCRAPPPALGAYGGCRGPVAPRTETRAMRTASHSALDSREDWATLRVRLLAAGWAKREEGWAAWEWRWGRNGECFELLLPPSILTPPTQPVSPSLRLFILTLTVSSSISTLLSLSLTKIEIPPFSSISFLFILLLACASASFCLLLCLSQDF</sequence>
<dbReference type="AlphaFoldDB" id="A0A8B8TC65"/>
<dbReference type="Proteomes" id="UP000694856">
    <property type="component" value="Chromosome 7"/>
</dbReference>
<accession>A0A8B8TC65</accession>
<proteinExistence type="predicted"/>
<keyword evidence="1" id="KW-0812">Transmembrane</keyword>
<gene>
    <name evidence="3" type="primary">LOC116664958</name>
</gene>
<reference evidence="3" key="1">
    <citation type="submission" date="2025-08" db="UniProtKB">
        <authorList>
            <consortium name="RefSeq"/>
        </authorList>
    </citation>
    <scope>IDENTIFICATION</scope>
    <source>
        <tissue evidence="3">Ear skin</tissue>
    </source>
</reference>
<keyword evidence="1" id="KW-1133">Transmembrane helix</keyword>
<dbReference type="KEGG" id="cfr:116664958"/>